<sequence length="56" mass="6591">MGMMKQFLMEKVAEYAKIRGWTEEEVYADSRKYDLAVLYADTQLKNLIKKVDNEGK</sequence>
<gene>
    <name evidence="1" type="ORF">MM415B03058_0017</name>
</gene>
<name>A0A6M3KYC2_9ZZZZ</name>
<dbReference type="EMBL" id="MT142678">
    <property type="protein sequence ID" value="QJA87049.1"/>
    <property type="molecule type" value="Genomic_DNA"/>
</dbReference>
<proteinExistence type="predicted"/>
<protein>
    <submittedName>
        <fullName evidence="1">Uncharacterized protein</fullName>
    </submittedName>
</protein>
<accession>A0A6M3KYC2</accession>
<dbReference type="AlphaFoldDB" id="A0A6M3KYC2"/>
<evidence type="ECO:0000313" key="1">
    <source>
        <dbReference type="EMBL" id="QJA87049.1"/>
    </source>
</evidence>
<organism evidence="1">
    <name type="scientific">viral metagenome</name>
    <dbReference type="NCBI Taxonomy" id="1070528"/>
    <lineage>
        <taxon>unclassified sequences</taxon>
        <taxon>metagenomes</taxon>
        <taxon>organismal metagenomes</taxon>
    </lineage>
</organism>
<reference evidence="1" key="1">
    <citation type="submission" date="2020-03" db="EMBL/GenBank/DDBJ databases">
        <title>The deep terrestrial virosphere.</title>
        <authorList>
            <person name="Holmfeldt K."/>
            <person name="Nilsson E."/>
            <person name="Simone D."/>
            <person name="Lopez-Fernandez M."/>
            <person name="Wu X."/>
            <person name="de Brujin I."/>
            <person name="Lundin D."/>
            <person name="Andersson A."/>
            <person name="Bertilsson S."/>
            <person name="Dopson M."/>
        </authorList>
    </citation>
    <scope>NUCLEOTIDE SEQUENCE</scope>
    <source>
        <strain evidence="1">MM415B03058</strain>
    </source>
</reference>